<feature type="region of interest" description="Disordered" evidence="1">
    <location>
        <begin position="60"/>
        <end position="84"/>
    </location>
</feature>
<comment type="caution">
    <text evidence="4">The sequence shown here is derived from an EMBL/GenBank/DDBJ whole genome shotgun (WGS) entry which is preliminary data.</text>
</comment>
<feature type="domain" description="DUF4236" evidence="3">
    <location>
        <begin position="5"/>
        <end position="53"/>
    </location>
</feature>
<evidence type="ECO:0000256" key="1">
    <source>
        <dbReference type="SAM" id="MobiDB-lite"/>
    </source>
</evidence>
<evidence type="ECO:0000256" key="2">
    <source>
        <dbReference type="SAM" id="Phobius"/>
    </source>
</evidence>
<keyword evidence="2" id="KW-1133">Transmembrane helix</keyword>
<keyword evidence="2" id="KW-0812">Transmembrane</keyword>
<dbReference type="InterPro" id="IPR025330">
    <property type="entry name" value="DUF4236"/>
</dbReference>
<accession>A0ABW1F9Y1</accession>
<gene>
    <name evidence="4" type="ORF">ACFP0N_34700</name>
</gene>
<organism evidence="4 5">
    <name type="scientific">Kitasatospora aburaviensis</name>
    <dbReference type="NCBI Taxonomy" id="67265"/>
    <lineage>
        <taxon>Bacteria</taxon>
        <taxon>Bacillati</taxon>
        <taxon>Actinomycetota</taxon>
        <taxon>Actinomycetes</taxon>
        <taxon>Kitasatosporales</taxon>
        <taxon>Streptomycetaceae</taxon>
        <taxon>Kitasatospora</taxon>
    </lineage>
</organism>
<dbReference type="EMBL" id="JBHSOD010000073">
    <property type="protein sequence ID" value="MFC5890121.1"/>
    <property type="molecule type" value="Genomic_DNA"/>
</dbReference>
<reference evidence="5" key="1">
    <citation type="journal article" date="2019" name="Int. J. Syst. Evol. Microbiol.">
        <title>The Global Catalogue of Microorganisms (GCM) 10K type strain sequencing project: providing services to taxonomists for standard genome sequencing and annotation.</title>
        <authorList>
            <consortium name="The Broad Institute Genomics Platform"/>
            <consortium name="The Broad Institute Genome Sequencing Center for Infectious Disease"/>
            <person name="Wu L."/>
            <person name="Ma J."/>
        </authorList>
    </citation>
    <scope>NUCLEOTIDE SEQUENCE [LARGE SCALE GENOMIC DNA]</scope>
    <source>
        <strain evidence="5">CGMCC 4.1469</strain>
    </source>
</reference>
<keyword evidence="5" id="KW-1185">Reference proteome</keyword>
<proteinExistence type="predicted"/>
<protein>
    <submittedName>
        <fullName evidence="4">DUF4236 domain-containing protein</fullName>
    </submittedName>
</protein>
<feature type="transmembrane region" description="Helical" evidence="2">
    <location>
        <begin position="122"/>
        <end position="153"/>
    </location>
</feature>
<sequence>MGVYLRNSLKAGPFRFNLSQSGIGVSVGVPGFRVGTRPRGNYVRVGTRGVSYRATLASRPAGSRNVPIPPAGPRSWNPGSPSTLPGSVAVQEIPTATIEELQGSDPSEFIEQLQTAAQRHSIWPWAAALAVLVSVPLLMLPMLILGPLVYWLYQRDRAAQRIVAFYDFESQPGEQFAQLIDAAEEIRRSQRNWAITGSGAVVTTTQHKMNSGASAIVKRQPTTVNMDGPRELVTNIAVPSFQCGAHTLYLLPDRVLVKHRRSFADVSYRELFVVMNDLRFHESGSVPRDSQQVGTTWQYVNVKGGPDRRFKNNPQLRIMLYGRINFTTHTGLNLKWDCSRPVSARQFTQAVSSYGAPPELPSQ</sequence>
<name>A0ABW1F9Y1_9ACTN</name>
<keyword evidence="2" id="KW-0472">Membrane</keyword>
<evidence type="ECO:0000259" key="3">
    <source>
        <dbReference type="Pfam" id="PF14020"/>
    </source>
</evidence>
<evidence type="ECO:0000313" key="4">
    <source>
        <dbReference type="EMBL" id="MFC5890121.1"/>
    </source>
</evidence>
<dbReference type="Pfam" id="PF14020">
    <property type="entry name" value="DUF4236"/>
    <property type="match status" value="1"/>
</dbReference>
<dbReference type="RefSeq" id="WP_313764526.1">
    <property type="nucleotide sequence ID" value="NZ_BAAAVH010000091.1"/>
</dbReference>
<evidence type="ECO:0000313" key="5">
    <source>
        <dbReference type="Proteomes" id="UP001596067"/>
    </source>
</evidence>
<dbReference type="Proteomes" id="UP001596067">
    <property type="component" value="Unassembled WGS sequence"/>
</dbReference>